<proteinExistence type="predicted"/>
<accession>A0A1F5KJZ7</accession>
<name>A0A1F5KJZ7_9BACT</name>
<evidence type="ECO:0000256" key="1">
    <source>
        <dbReference type="SAM" id="MobiDB-lite"/>
    </source>
</evidence>
<comment type="caution">
    <text evidence="2">The sequence shown here is derived from an EMBL/GenBank/DDBJ whole genome shotgun (WGS) entry which is preliminary data.</text>
</comment>
<dbReference type="Proteomes" id="UP000177328">
    <property type="component" value="Unassembled WGS sequence"/>
</dbReference>
<feature type="region of interest" description="Disordered" evidence="1">
    <location>
        <begin position="1"/>
        <end position="21"/>
    </location>
</feature>
<organism evidence="2 3">
    <name type="scientific">Candidatus Daviesbacteria bacterium RIFCSPHIGHO2_02_FULL_43_12</name>
    <dbReference type="NCBI Taxonomy" id="1797776"/>
    <lineage>
        <taxon>Bacteria</taxon>
        <taxon>Candidatus Daviesiibacteriota</taxon>
    </lineage>
</organism>
<evidence type="ECO:0000313" key="2">
    <source>
        <dbReference type="EMBL" id="OGE40951.1"/>
    </source>
</evidence>
<dbReference type="EMBL" id="MFDD01000003">
    <property type="protein sequence ID" value="OGE40951.1"/>
    <property type="molecule type" value="Genomic_DNA"/>
</dbReference>
<feature type="compositionally biased region" description="Basic and acidic residues" evidence="1">
    <location>
        <begin position="8"/>
        <end position="21"/>
    </location>
</feature>
<dbReference type="AlphaFoldDB" id="A0A1F5KJZ7"/>
<evidence type="ECO:0000313" key="3">
    <source>
        <dbReference type="Proteomes" id="UP000177328"/>
    </source>
</evidence>
<gene>
    <name evidence="2" type="ORF">A3D25_02845</name>
</gene>
<protein>
    <submittedName>
        <fullName evidence="2">Uncharacterized protein</fullName>
    </submittedName>
</protein>
<reference evidence="2 3" key="1">
    <citation type="journal article" date="2016" name="Nat. Commun.">
        <title>Thousands of microbial genomes shed light on interconnected biogeochemical processes in an aquifer system.</title>
        <authorList>
            <person name="Anantharaman K."/>
            <person name="Brown C.T."/>
            <person name="Hug L.A."/>
            <person name="Sharon I."/>
            <person name="Castelle C.J."/>
            <person name="Probst A.J."/>
            <person name="Thomas B.C."/>
            <person name="Singh A."/>
            <person name="Wilkins M.J."/>
            <person name="Karaoz U."/>
            <person name="Brodie E.L."/>
            <person name="Williams K.H."/>
            <person name="Hubbard S.S."/>
            <person name="Banfield J.F."/>
        </authorList>
    </citation>
    <scope>NUCLEOTIDE SEQUENCE [LARGE SCALE GENOMIC DNA]</scope>
</reference>
<sequence length="113" mass="12581">MAYNEGDSSAHNRQPNEPRLDAGRGEWVHAVFRPLGQVPMYQVAAAKHGIGLEASLGGQRVTNSRGLLVEVPEGRAHIRLRAPLQSQLDSQRIKAFCRDLYLLTISLRRRGLL</sequence>